<keyword evidence="3" id="KW-0132">Cell division</keyword>
<keyword evidence="2" id="KW-0732">Signal</keyword>
<dbReference type="Proteomes" id="UP001230005">
    <property type="component" value="Unassembled WGS sequence"/>
</dbReference>
<reference evidence="3 4" key="1">
    <citation type="submission" date="2023-07" db="EMBL/GenBank/DDBJ databases">
        <title>Genomic Encyclopedia of Type Strains, Phase IV (KMG-IV): sequencing the most valuable type-strain genomes for metagenomic binning, comparative biology and taxonomic classification.</title>
        <authorList>
            <person name="Goeker M."/>
        </authorList>
    </citation>
    <scope>NUCLEOTIDE SEQUENCE [LARGE SCALE GENOMIC DNA]</scope>
    <source>
        <strain evidence="3 4">DSM 9768</strain>
    </source>
</reference>
<feature type="coiled-coil region" evidence="1">
    <location>
        <begin position="116"/>
        <end position="143"/>
    </location>
</feature>
<keyword evidence="3" id="KW-0131">Cell cycle</keyword>
<sequence>MKKWGITFCMFFLCGLLFIGCETAEGEQRALSTTEKKPTVSQQLANEIKTEISKMKEVDNVRAISLDKDVYITLTVTGFDRLFLQEIRQNAHKRAKSVEEKGNIHVSTDKKLDQEISSLEKQVKEGKITKEQLSEKLKKIEKDMKG</sequence>
<evidence type="ECO:0000256" key="1">
    <source>
        <dbReference type="SAM" id="Coils"/>
    </source>
</evidence>
<feature type="chain" id="PRO_5045252080" evidence="2">
    <location>
        <begin position="25"/>
        <end position="146"/>
    </location>
</feature>
<dbReference type="RefSeq" id="WP_307331832.1">
    <property type="nucleotide sequence ID" value="NZ_JAUSUG010000032.1"/>
</dbReference>
<name>A0ABU0A3V8_9BACI</name>
<comment type="caution">
    <text evidence="3">The sequence shown here is derived from an EMBL/GenBank/DDBJ whole genome shotgun (WGS) entry which is preliminary data.</text>
</comment>
<dbReference type="InterPro" id="IPR019076">
    <property type="entry name" value="Spore_lipoprot_YhcN/YlaJ-like"/>
</dbReference>
<evidence type="ECO:0000313" key="4">
    <source>
        <dbReference type="Proteomes" id="UP001230005"/>
    </source>
</evidence>
<keyword evidence="1" id="KW-0175">Coiled coil</keyword>
<dbReference type="PROSITE" id="PS51257">
    <property type="entry name" value="PROKAR_LIPOPROTEIN"/>
    <property type="match status" value="1"/>
</dbReference>
<dbReference type="GO" id="GO:0051301">
    <property type="term" value="P:cell division"/>
    <property type="evidence" value="ECO:0007669"/>
    <property type="project" value="UniProtKB-KW"/>
</dbReference>
<organism evidence="3 4">
    <name type="scientific">Evansella vedderi</name>
    <dbReference type="NCBI Taxonomy" id="38282"/>
    <lineage>
        <taxon>Bacteria</taxon>
        <taxon>Bacillati</taxon>
        <taxon>Bacillota</taxon>
        <taxon>Bacilli</taxon>
        <taxon>Bacillales</taxon>
        <taxon>Bacillaceae</taxon>
        <taxon>Evansella</taxon>
    </lineage>
</organism>
<proteinExistence type="predicted"/>
<dbReference type="EMBL" id="JAUSUG010000032">
    <property type="protein sequence ID" value="MDQ0257697.1"/>
    <property type="molecule type" value="Genomic_DNA"/>
</dbReference>
<dbReference type="Pfam" id="PF09580">
    <property type="entry name" value="Spore_YhcN_YlaJ"/>
    <property type="match status" value="1"/>
</dbReference>
<evidence type="ECO:0000313" key="3">
    <source>
        <dbReference type="EMBL" id="MDQ0257697.1"/>
    </source>
</evidence>
<keyword evidence="4" id="KW-1185">Reference proteome</keyword>
<evidence type="ECO:0000256" key="2">
    <source>
        <dbReference type="SAM" id="SignalP"/>
    </source>
</evidence>
<accession>A0ABU0A3V8</accession>
<feature type="signal peptide" evidence="2">
    <location>
        <begin position="1"/>
        <end position="24"/>
    </location>
</feature>
<protein>
    <submittedName>
        <fullName evidence="3">Cell division protein FtsX</fullName>
    </submittedName>
</protein>
<gene>
    <name evidence="3" type="ORF">J2S74_005159</name>
</gene>